<proteinExistence type="predicted"/>
<feature type="compositionally biased region" description="Polar residues" evidence="1">
    <location>
        <begin position="280"/>
        <end position="293"/>
    </location>
</feature>
<evidence type="ECO:0000256" key="1">
    <source>
        <dbReference type="SAM" id="MobiDB-lite"/>
    </source>
</evidence>
<protein>
    <submittedName>
        <fullName evidence="2">Uncharacterized protein</fullName>
    </submittedName>
</protein>
<reference evidence="2 3" key="1">
    <citation type="submission" date="2019-04" db="EMBL/GenBank/DDBJ databases">
        <title>Comparative genomics and transcriptomics to analyze fruiting body development in filamentous ascomycetes.</title>
        <authorList>
            <consortium name="DOE Joint Genome Institute"/>
            <person name="Lutkenhaus R."/>
            <person name="Traeger S."/>
            <person name="Breuer J."/>
            <person name="Kuo A."/>
            <person name="Lipzen A."/>
            <person name="Pangilinan J."/>
            <person name="Dilworth D."/>
            <person name="Sandor L."/>
            <person name="Poggeler S."/>
            <person name="Barry K."/>
            <person name="Grigoriev I.V."/>
            <person name="Nowrousian M."/>
        </authorList>
    </citation>
    <scope>NUCLEOTIDE SEQUENCE [LARGE SCALE GENOMIC DNA]</scope>
    <source>
        <strain evidence="2 3">CBS 389.68</strain>
    </source>
</reference>
<evidence type="ECO:0000313" key="3">
    <source>
        <dbReference type="Proteomes" id="UP000298138"/>
    </source>
</evidence>
<dbReference type="Proteomes" id="UP000298138">
    <property type="component" value="Unassembled WGS sequence"/>
</dbReference>
<keyword evidence="3" id="KW-1185">Reference proteome</keyword>
<dbReference type="AlphaFoldDB" id="A0A4S2MLQ9"/>
<feature type="compositionally biased region" description="Low complexity" evidence="1">
    <location>
        <begin position="367"/>
        <end position="376"/>
    </location>
</feature>
<feature type="region of interest" description="Disordered" evidence="1">
    <location>
        <begin position="341"/>
        <end position="427"/>
    </location>
</feature>
<organism evidence="2 3">
    <name type="scientific">Ascodesmis nigricans</name>
    <dbReference type="NCBI Taxonomy" id="341454"/>
    <lineage>
        <taxon>Eukaryota</taxon>
        <taxon>Fungi</taxon>
        <taxon>Dikarya</taxon>
        <taxon>Ascomycota</taxon>
        <taxon>Pezizomycotina</taxon>
        <taxon>Pezizomycetes</taxon>
        <taxon>Pezizales</taxon>
        <taxon>Ascodesmidaceae</taxon>
        <taxon>Ascodesmis</taxon>
    </lineage>
</organism>
<name>A0A4S2MLQ9_9PEZI</name>
<sequence length="526" mass="56575">MADIDIESYISPANLLDVPNLADVNVNALDSLPVTPNIFDLFPDAAFTLPDTTPSPPTDIFLFNSPQDEEQCIHSPLSPGLDFSFHPSAEHDLSDLSELPTGDISLSPALEPANNLTPQALDLDALLIPFTPTATTPPPNIKLESPAPAPAPAPMSSPTPHPLISASPEMSTPRYVPPLTLPEEPIQSIKVEYSIPKLGDFTTPPLPSPVVEPSMPASVISTPALNVDTTTPLDPAGIGDVSLTSSTTTTSTASSTATPSTPSQSSKPKLPSSSNKNRTRFTPGTVPSGNTHASRYLGYVTKYRELPLSRKSTDQEHVLGRAAQPRLCFFCRYLRKLGAGEEKEGKGKRGRGEAREEAEGVERARSRASSSGSESSGEAHEEETATKHVAGPIRHHHYNHHRRSPGASGVHGEDNNSGGGDNNNGNATAKEILEKARLHPQGPREGHVRRTTFECRASLVGLGWVEVGEMVCRWFLPVWVKSAWVDAVEGRFPVWCELDSVSFGGWDQRTEVRALGYDAAHRMVLS</sequence>
<feature type="compositionally biased region" description="Basic and acidic residues" evidence="1">
    <location>
        <begin position="341"/>
        <end position="365"/>
    </location>
</feature>
<feature type="compositionally biased region" description="Pro residues" evidence="1">
    <location>
        <begin position="147"/>
        <end position="161"/>
    </location>
</feature>
<feature type="region of interest" description="Disordered" evidence="1">
    <location>
        <begin position="136"/>
        <end position="179"/>
    </location>
</feature>
<evidence type="ECO:0000313" key="2">
    <source>
        <dbReference type="EMBL" id="TGZ77970.1"/>
    </source>
</evidence>
<gene>
    <name evidence="2" type="ORF">EX30DRAFT_351477</name>
</gene>
<feature type="region of interest" description="Disordered" evidence="1">
    <location>
        <begin position="226"/>
        <end position="293"/>
    </location>
</feature>
<accession>A0A4S2MLQ9</accession>
<feature type="compositionally biased region" description="Basic residues" evidence="1">
    <location>
        <begin position="393"/>
        <end position="404"/>
    </location>
</feature>
<dbReference type="EMBL" id="ML220147">
    <property type="protein sequence ID" value="TGZ77970.1"/>
    <property type="molecule type" value="Genomic_DNA"/>
</dbReference>
<dbReference type="InParanoid" id="A0A4S2MLQ9"/>
<feature type="compositionally biased region" description="Low complexity" evidence="1">
    <location>
        <begin position="242"/>
        <end position="274"/>
    </location>
</feature>
<feature type="compositionally biased region" description="Basic and acidic residues" evidence="1">
    <location>
        <begin position="377"/>
        <end position="386"/>
    </location>
</feature>